<dbReference type="AlphaFoldDB" id="A0AAF0RC75"/>
<evidence type="ECO:0000256" key="3">
    <source>
        <dbReference type="ARBA" id="ARBA00023315"/>
    </source>
</evidence>
<protein>
    <submittedName>
        <fullName evidence="4">Uncharacterized protein</fullName>
    </submittedName>
</protein>
<dbReference type="PANTHER" id="PTHR31623:SF81">
    <property type="entry name" value="ACYLSUGAR ACYLTRANSFERASE 3-LIKE"/>
    <property type="match status" value="1"/>
</dbReference>
<evidence type="ECO:0000256" key="2">
    <source>
        <dbReference type="ARBA" id="ARBA00022679"/>
    </source>
</evidence>
<reference evidence="4" key="1">
    <citation type="submission" date="2023-08" db="EMBL/GenBank/DDBJ databases">
        <title>A de novo genome assembly of Solanum verrucosum Schlechtendal, a Mexican diploid species geographically isolated from the other diploid A-genome species in potato relatives.</title>
        <authorList>
            <person name="Hosaka K."/>
        </authorList>
    </citation>
    <scope>NUCLEOTIDE SEQUENCE</scope>
    <source>
        <tissue evidence="4">Young leaves</tissue>
    </source>
</reference>
<name>A0AAF0RC75_SOLVR</name>
<proteinExistence type="inferred from homology"/>
<gene>
    <name evidence="4" type="ORF">MTR67_029044</name>
</gene>
<comment type="similarity">
    <text evidence="1">Belongs to the plant acyltransferase family.</text>
</comment>
<dbReference type="Pfam" id="PF02458">
    <property type="entry name" value="Transferase"/>
    <property type="match status" value="1"/>
</dbReference>
<keyword evidence="5" id="KW-1185">Reference proteome</keyword>
<dbReference type="Proteomes" id="UP001234989">
    <property type="component" value="Chromosome 6"/>
</dbReference>
<dbReference type="InterPro" id="IPR023213">
    <property type="entry name" value="CAT-like_dom_sf"/>
</dbReference>
<dbReference type="Gene3D" id="3.30.559.10">
    <property type="entry name" value="Chloramphenicol acetyltransferase-like domain"/>
    <property type="match status" value="1"/>
</dbReference>
<accession>A0AAF0RC75</accession>
<keyword evidence="2" id="KW-0808">Transferase</keyword>
<dbReference type="GO" id="GO:0016746">
    <property type="term" value="F:acyltransferase activity"/>
    <property type="evidence" value="ECO:0007669"/>
    <property type="project" value="UniProtKB-KW"/>
</dbReference>
<feature type="non-terminal residue" evidence="4">
    <location>
        <position position="1"/>
    </location>
</feature>
<evidence type="ECO:0000313" key="5">
    <source>
        <dbReference type="Proteomes" id="UP001234989"/>
    </source>
</evidence>
<dbReference type="PANTHER" id="PTHR31623">
    <property type="entry name" value="F21J9.9"/>
    <property type="match status" value="1"/>
</dbReference>
<sequence>DLYISSSVCKFPFLQDLDFGFGKPIRASFAKGPLNKFIHLMRTYDGGIEAFVNLNEQEMSVFEHDKQLLEFATPINGDEEEQ</sequence>
<keyword evidence="3" id="KW-0012">Acyltransferase</keyword>
<evidence type="ECO:0000313" key="4">
    <source>
        <dbReference type="EMBL" id="WMV35659.1"/>
    </source>
</evidence>
<evidence type="ECO:0000256" key="1">
    <source>
        <dbReference type="ARBA" id="ARBA00009861"/>
    </source>
</evidence>
<organism evidence="4 5">
    <name type="scientific">Solanum verrucosum</name>
    <dbReference type="NCBI Taxonomy" id="315347"/>
    <lineage>
        <taxon>Eukaryota</taxon>
        <taxon>Viridiplantae</taxon>
        <taxon>Streptophyta</taxon>
        <taxon>Embryophyta</taxon>
        <taxon>Tracheophyta</taxon>
        <taxon>Spermatophyta</taxon>
        <taxon>Magnoliopsida</taxon>
        <taxon>eudicotyledons</taxon>
        <taxon>Gunneridae</taxon>
        <taxon>Pentapetalae</taxon>
        <taxon>asterids</taxon>
        <taxon>lamiids</taxon>
        <taxon>Solanales</taxon>
        <taxon>Solanaceae</taxon>
        <taxon>Solanoideae</taxon>
        <taxon>Solaneae</taxon>
        <taxon>Solanum</taxon>
    </lineage>
</organism>
<dbReference type="EMBL" id="CP133617">
    <property type="protein sequence ID" value="WMV35659.1"/>
    <property type="molecule type" value="Genomic_DNA"/>
</dbReference>